<gene>
    <name evidence="1" type="ORF">Mterra_01490</name>
</gene>
<dbReference type="GO" id="GO:0006974">
    <property type="term" value="P:DNA damage response"/>
    <property type="evidence" value="ECO:0007669"/>
    <property type="project" value="TreeGrafter"/>
</dbReference>
<dbReference type="EMBL" id="QXDL01000048">
    <property type="protein sequence ID" value="RIH86241.1"/>
    <property type="molecule type" value="Genomic_DNA"/>
</dbReference>
<proteinExistence type="predicted"/>
<dbReference type="Gene3D" id="3.30.70.2970">
    <property type="entry name" value="Protein of unknown function (DUF541), domain 2"/>
    <property type="match status" value="1"/>
</dbReference>
<sequence length="243" mass="26285">MRGTFPQLFLGLLALSVALVLTGWMAGRAVVEARSDQTISVTGSAKKAIRSDNVVWRGRLYADAFGVTEAYQRLQGYGQKFRAAVAAQNLAGLKLSTINAETLSTEETRPDGSRVQRAVYRLSQSFELSSEDVDGVTAAAGKVSEAVLAQGIPLESDLQYLYTKLPELRLEMLKAATEDARLRAETIAQGTGGRIGVAQSARMGVFQITPRNTTQVDDYGSFDTTAIEKDITAVVGVTFRLER</sequence>
<keyword evidence="2" id="KW-1185">Reference proteome</keyword>
<protein>
    <recommendedName>
        <fullName evidence="3">SIMPL domain-containing protein</fullName>
    </recommendedName>
</protein>
<evidence type="ECO:0000313" key="1">
    <source>
        <dbReference type="EMBL" id="RIH86241.1"/>
    </source>
</evidence>
<comment type="caution">
    <text evidence="1">The sequence shown here is derived from an EMBL/GenBank/DDBJ whole genome shotgun (WGS) entry which is preliminary data.</text>
</comment>
<reference evidence="1 2" key="1">
    <citation type="submission" date="2018-08" db="EMBL/GenBank/DDBJ databases">
        <title>Meiothermus terrae DSM 26712 genome sequencing project.</title>
        <authorList>
            <person name="Da Costa M.S."/>
            <person name="Albuquerque L."/>
            <person name="Raposo P."/>
            <person name="Froufe H.J.C."/>
            <person name="Barroso C.S."/>
            <person name="Egas C."/>
        </authorList>
    </citation>
    <scope>NUCLEOTIDE SEQUENCE [LARGE SCALE GENOMIC DNA]</scope>
    <source>
        <strain evidence="1 2">DSM 26712</strain>
    </source>
</reference>
<dbReference type="Proteomes" id="UP000265715">
    <property type="component" value="Unassembled WGS sequence"/>
</dbReference>
<dbReference type="InterPro" id="IPR007497">
    <property type="entry name" value="SIMPL/DUF541"/>
</dbReference>
<dbReference type="AlphaFoldDB" id="A0A399EVJ7"/>
<dbReference type="OrthoDB" id="9785289at2"/>
<accession>A0A399EVJ7</accession>
<evidence type="ECO:0000313" key="2">
    <source>
        <dbReference type="Proteomes" id="UP000265715"/>
    </source>
</evidence>
<dbReference type="PANTHER" id="PTHR34387">
    <property type="entry name" value="SLR1258 PROTEIN"/>
    <property type="match status" value="1"/>
</dbReference>
<dbReference type="InterPro" id="IPR052022">
    <property type="entry name" value="26kDa_periplasmic_antigen"/>
</dbReference>
<dbReference type="Pfam" id="PF04402">
    <property type="entry name" value="SIMPL"/>
    <property type="match status" value="1"/>
</dbReference>
<dbReference type="Gene3D" id="3.30.110.170">
    <property type="entry name" value="Protein of unknown function (DUF541), domain 1"/>
    <property type="match status" value="1"/>
</dbReference>
<name>A0A399EVJ7_9DEIN</name>
<organism evidence="1 2">
    <name type="scientific">Calidithermus terrae</name>
    <dbReference type="NCBI Taxonomy" id="1408545"/>
    <lineage>
        <taxon>Bacteria</taxon>
        <taxon>Thermotogati</taxon>
        <taxon>Deinococcota</taxon>
        <taxon>Deinococci</taxon>
        <taxon>Thermales</taxon>
        <taxon>Thermaceae</taxon>
        <taxon>Calidithermus</taxon>
    </lineage>
</organism>
<evidence type="ECO:0008006" key="3">
    <source>
        <dbReference type="Google" id="ProtNLM"/>
    </source>
</evidence>
<dbReference type="PANTHER" id="PTHR34387:SF2">
    <property type="entry name" value="SLR1258 PROTEIN"/>
    <property type="match status" value="1"/>
</dbReference>